<dbReference type="OrthoDB" id="10057959at2759"/>
<dbReference type="PANTHER" id="PTHR46599">
    <property type="entry name" value="PIGGYBAC TRANSPOSABLE ELEMENT-DERIVED PROTEIN 4"/>
    <property type="match status" value="1"/>
</dbReference>
<protein>
    <submittedName>
        <fullName evidence="2">Uncharacterized protein</fullName>
    </submittedName>
</protein>
<evidence type="ECO:0000313" key="3">
    <source>
        <dbReference type="Proteomes" id="UP001152795"/>
    </source>
</evidence>
<sequence>MERQGDAENEGRQDETEDEMDELSESDEDIRAGRLKRGQLTKNRMDINNYNPYPIPEDLKHIERVVKVDKHRENDVVRVFQNKPPTTTNIGRNNRANVITGRKGPQRKAIVTPTPRAGFELFFTEDIMATIVSCTNRKIRSFISTVPDNFVSQNSKYTYVKEACVDELYAIIGLYVYRGMYKLNTISVDKLFSNTYGPPIFSATMSRNRVTFIRANLSFDDLTIDGNKTVLPL</sequence>
<dbReference type="EMBL" id="CACRXK020000176">
    <property type="protein sequence ID" value="CAB3979196.1"/>
    <property type="molecule type" value="Genomic_DNA"/>
</dbReference>
<organism evidence="2 3">
    <name type="scientific">Paramuricea clavata</name>
    <name type="common">Red gorgonian</name>
    <name type="synonym">Violescent sea-whip</name>
    <dbReference type="NCBI Taxonomy" id="317549"/>
    <lineage>
        <taxon>Eukaryota</taxon>
        <taxon>Metazoa</taxon>
        <taxon>Cnidaria</taxon>
        <taxon>Anthozoa</taxon>
        <taxon>Octocorallia</taxon>
        <taxon>Malacalcyonacea</taxon>
        <taxon>Plexauridae</taxon>
        <taxon>Paramuricea</taxon>
    </lineage>
</organism>
<dbReference type="PANTHER" id="PTHR46599:SF3">
    <property type="entry name" value="PIGGYBAC TRANSPOSABLE ELEMENT-DERIVED PROTEIN 4"/>
    <property type="match status" value="1"/>
</dbReference>
<feature type="compositionally biased region" description="Basic and acidic residues" evidence="1">
    <location>
        <begin position="1"/>
        <end position="14"/>
    </location>
</feature>
<dbReference type="AlphaFoldDB" id="A0A6S7FTS3"/>
<keyword evidence="3" id="KW-1185">Reference proteome</keyword>
<dbReference type="Proteomes" id="UP001152795">
    <property type="component" value="Unassembled WGS sequence"/>
</dbReference>
<proteinExistence type="predicted"/>
<feature type="compositionally biased region" description="Acidic residues" evidence="1">
    <location>
        <begin position="15"/>
        <end position="28"/>
    </location>
</feature>
<dbReference type="Pfam" id="PF13843">
    <property type="entry name" value="DDE_Tnp_1_7"/>
    <property type="match status" value="1"/>
</dbReference>
<gene>
    <name evidence="2" type="ORF">PACLA_8A003839</name>
</gene>
<name>A0A6S7FTS3_PARCT</name>
<evidence type="ECO:0000313" key="2">
    <source>
        <dbReference type="EMBL" id="CAB3979196.1"/>
    </source>
</evidence>
<comment type="caution">
    <text evidence="2">The sequence shown here is derived from an EMBL/GenBank/DDBJ whole genome shotgun (WGS) entry which is preliminary data.</text>
</comment>
<dbReference type="InterPro" id="IPR029526">
    <property type="entry name" value="PGBD"/>
</dbReference>
<reference evidence="2" key="1">
    <citation type="submission" date="2020-04" db="EMBL/GenBank/DDBJ databases">
        <authorList>
            <person name="Alioto T."/>
            <person name="Alioto T."/>
            <person name="Gomez Garrido J."/>
        </authorList>
    </citation>
    <scope>NUCLEOTIDE SEQUENCE</scope>
    <source>
        <strain evidence="2">A484AB</strain>
    </source>
</reference>
<accession>A0A6S7FTS3</accession>
<evidence type="ECO:0000256" key="1">
    <source>
        <dbReference type="SAM" id="MobiDB-lite"/>
    </source>
</evidence>
<feature type="region of interest" description="Disordered" evidence="1">
    <location>
        <begin position="1"/>
        <end position="37"/>
    </location>
</feature>